<dbReference type="AlphaFoldDB" id="A0A941DJS1"/>
<reference evidence="2" key="1">
    <citation type="submission" date="2021-04" db="EMBL/GenBank/DDBJ databases">
        <title>novel species isolated from subtropical streams in China.</title>
        <authorList>
            <person name="Lu H."/>
        </authorList>
    </citation>
    <scope>NUCLEOTIDE SEQUENCE</scope>
    <source>
        <strain evidence="2">LFS511W</strain>
    </source>
</reference>
<dbReference type="Proteomes" id="UP000680067">
    <property type="component" value="Unassembled WGS sequence"/>
</dbReference>
<gene>
    <name evidence="2" type="ORF">KDM89_04115</name>
</gene>
<dbReference type="Pfam" id="PF06961">
    <property type="entry name" value="DUF1294"/>
    <property type="match status" value="1"/>
</dbReference>
<keyword evidence="3" id="KW-1185">Reference proteome</keyword>
<accession>A0A941DJS1</accession>
<name>A0A941DJS1_9BURK</name>
<dbReference type="InterPro" id="IPR010718">
    <property type="entry name" value="DUF1294"/>
</dbReference>
<evidence type="ECO:0000313" key="3">
    <source>
        <dbReference type="Proteomes" id="UP000680067"/>
    </source>
</evidence>
<evidence type="ECO:0000256" key="1">
    <source>
        <dbReference type="SAM" id="Phobius"/>
    </source>
</evidence>
<dbReference type="RefSeq" id="WP_212686684.1">
    <property type="nucleotide sequence ID" value="NZ_JAGSPN010000002.1"/>
</dbReference>
<feature type="transmembrane region" description="Helical" evidence="1">
    <location>
        <begin position="108"/>
        <end position="130"/>
    </location>
</feature>
<evidence type="ECO:0000313" key="2">
    <source>
        <dbReference type="EMBL" id="MBR7781319.1"/>
    </source>
</evidence>
<protein>
    <submittedName>
        <fullName evidence="2">DUF1294 domain-containing protein</fullName>
    </submittedName>
</protein>
<keyword evidence="1" id="KW-0472">Membrane</keyword>
<comment type="caution">
    <text evidence="2">The sequence shown here is derived from an EMBL/GenBank/DDBJ whole genome shotgun (WGS) entry which is preliminary data.</text>
</comment>
<organism evidence="2 3">
    <name type="scientific">Undibacterium luofuense</name>
    <dbReference type="NCBI Taxonomy" id="2828733"/>
    <lineage>
        <taxon>Bacteria</taxon>
        <taxon>Pseudomonadati</taxon>
        <taxon>Pseudomonadota</taxon>
        <taxon>Betaproteobacteria</taxon>
        <taxon>Burkholderiales</taxon>
        <taxon>Oxalobacteraceae</taxon>
        <taxon>Undibacterium</taxon>
    </lineage>
</organism>
<sequence>MKNRSSLAEKSSTDPVSTDVAAITAGYRGGLLQGGKRMLSESVWMMAVYALALNVLTYGLFALDKRQAVRNAWRVPERHLLLAVLLGGWAGAMLAMRICRHKRKKTSFLLRFALALIVHLLIIMVLFLIFSDAEYAAWWK</sequence>
<feature type="transmembrane region" description="Helical" evidence="1">
    <location>
        <begin position="43"/>
        <end position="63"/>
    </location>
</feature>
<keyword evidence="1" id="KW-0812">Transmembrane</keyword>
<keyword evidence="1" id="KW-1133">Transmembrane helix</keyword>
<dbReference type="EMBL" id="JAGSPN010000002">
    <property type="protein sequence ID" value="MBR7781319.1"/>
    <property type="molecule type" value="Genomic_DNA"/>
</dbReference>
<feature type="transmembrane region" description="Helical" evidence="1">
    <location>
        <begin position="79"/>
        <end position="96"/>
    </location>
</feature>
<proteinExistence type="predicted"/>